<feature type="region of interest" description="Disordered" evidence="2">
    <location>
        <begin position="372"/>
        <end position="428"/>
    </location>
</feature>
<evidence type="ECO:0000256" key="2">
    <source>
        <dbReference type="SAM" id="MobiDB-lite"/>
    </source>
</evidence>
<feature type="region of interest" description="Disordered" evidence="2">
    <location>
        <begin position="1"/>
        <end position="51"/>
    </location>
</feature>
<accession>A0A949JFR8</accession>
<comment type="caution">
    <text evidence="5">The sequence shown here is derived from an EMBL/GenBank/DDBJ whole genome shotgun (WGS) entry which is preliminary data.</text>
</comment>
<dbReference type="NCBIfam" id="TIGR00350">
    <property type="entry name" value="lytR_cpsA_psr"/>
    <property type="match status" value="1"/>
</dbReference>
<keyword evidence="3" id="KW-0472">Membrane</keyword>
<organism evidence="5 6">
    <name type="scientific">Streptomyces tardus</name>
    <dbReference type="NCBI Taxonomy" id="2780544"/>
    <lineage>
        <taxon>Bacteria</taxon>
        <taxon>Bacillati</taxon>
        <taxon>Actinomycetota</taxon>
        <taxon>Actinomycetes</taxon>
        <taxon>Kitasatosporales</taxon>
        <taxon>Streptomycetaceae</taxon>
        <taxon>Streptomyces</taxon>
    </lineage>
</organism>
<dbReference type="Proteomes" id="UP000694501">
    <property type="component" value="Unassembled WGS sequence"/>
</dbReference>
<evidence type="ECO:0000259" key="4">
    <source>
        <dbReference type="Pfam" id="PF03816"/>
    </source>
</evidence>
<dbReference type="InterPro" id="IPR004474">
    <property type="entry name" value="LytR_CpsA_psr"/>
</dbReference>
<dbReference type="InterPro" id="IPR050922">
    <property type="entry name" value="LytR/CpsA/Psr_CW_biosynth"/>
</dbReference>
<evidence type="ECO:0000313" key="6">
    <source>
        <dbReference type="Proteomes" id="UP000694501"/>
    </source>
</evidence>
<feature type="compositionally biased region" description="Low complexity" evidence="2">
    <location>
        <begin position="396"/>
        <end position="422"/>
    </location>
</feature>
<comment type="similarity">
    <text evidence="1">Belongs to the LytR/CpsA/Psr (LCP) family.</text>
</comment>
<protein>
    <submittedName>
        <fullName evidence="5">LCP family protein</fullName>
    </submittedName>
</protein>
<feature type="compositionally biased region" description="Gly residues" evidence="2">
    <location>
        <begin position="30"/>
        <end position="39"/>
    </location>
</feature>
<dbReference type="PANTHER" id="PTHR33392:SF6">
    <property type="entry name" value="POLYISOPRENYL-TEICHOIC ACID--PEPTIDOGLYCAN TEICHOIC ACID TRANSFERASE TAGU"/>
    <property type="match status" value="1"/>
</dbReference>
<feature type="compositionally biased region" description="Basic and acidic residues" evidence="2">
    <location>
        <begin position="372"/>
        <end position="392"/>
    </location>
</feature>
<dbReference type="Pfam" id="PF03816">
    <property type="entry name" value="LytR_cpsA_psr"/>
    <property type="match status" value="1"/>
</dbReference>
<dbReference type="PANTHER" id="PTHR33392">
    <property type="entry name" value="POLYISOPRENYL-TEICHOIC ACID--PEPTIDOGLYCAN TEICHOIC ACID TRANSFERASE TAGU"/>
    <property type="match status" value="1"/>
</dbReference>
<gene>
    <name evidence="5" type="ORF">JGS22_013655</name>
</gene>
<evidence type="ECO:0000313" key="5">
    <source>
        <dbReference type="EMBL" id="MBU7598632.1"/>
    </source>
</evidence>
<proteinExistence type="inferred from homology"/>
<keyword evidence="6" id="KW-1185">Reference proteome</keyword>
<keyword evidence="3" id="KW-0812">Transmembrane</keyword>
<evidence type="ECO:0000256" key="3">
    <source>
        <dbReference type="SAM" id="Phobius"/>
    </source>
</evidence>
<reference evidence="5" key="1">
    <citation type="submission" date="2021-06" db="EMBL/GenBank/DDBJ databases">
        <title>Sequencing of actinobacteria type strains.</title>
        <authorList>
            <person name="Nguyen G.-S."/>
            <person name="Wentzel A."/>
        </authorList>
    </citation>
    <scope>NUCLEOTIDE SEQUENCE</scope>
    <source>
        <strain evidence="5">P38-E01</strain>
    </source>
</reference>
<dbReference type="AlphaFoldDB" id="A0A949JFR8"/>
<feature type="domain" description="Cell envelope-related transcriptional attenuator" evidence="4">
    <location>
        <begin position="137"/>
        <end position="291"/>
    </location>
</feature>
<feature type="transmembrane region" description="Helical" evidence="3">
    <location>
        <begin position="59"/>
        <end position="79"/>
    </location>
</feature>
<evidence type="ECO:0000256" key="1">
    <source>
        <dbReference type="ARBA" id="ARBA00006068"/>
    </source>
</evidence>
<sequence>MDTAVSDAETGPEGTPHRHPRTVAGADGANSGGSGSDGQGDGRDGGGGRRSGAGRWLRWTAFATSVVILAGAGTGWVMYHRLEGNITTDTATAELLEKYERERPDPEVDGASNILVIGSDDRSGQNRRYGRDNGTARSDTAILLHLSADRDRATAVSLPRDLMVDIPTCDRPDSSRAKGQFAQFNWAYQFGGAACTIRTVEKLTDVRVDHHMVIDFDGFKQLVDSVGGVQVCLPDPVRDRDAKLDLPAGRQTLRGEDALGYVRARQSFGNGSDTDRMARQQDFLASLVRKVRGNGVLMNPAKLFPVLNAATSSVTADSGLNSLTELYDLVRSVRNIPAEEVRFMTVPRQPYRQNPNRDELRQPDAARLFAQLREDRPVHEGGRTGARERNEGARTQSSSPQDPASQSPAPGGYASSPPESGGVCADDD</sequence>
<dbReference type="EMBL" id="JAELVF020000001">
    <property type="protein sequence ID" value="MBU7598632.1"/>
    <property type="molecule type" value="Genomic_DNA"/>
</dbReference>
<keyword evidence="3" id="KW-1133">Transmembrane helix</keyword>
<name>A0A949JFR8_9ACTN</name>